<dbReference type="InterPro" id="IPR013767">
    <property type="entry name" value="PAS_fold"/>
</dbReference>
<dbReference type="InterPro" id="IPR011006">
    <property type="entry name" value="CheY-like_superfamily"/>
</dbReference>
<evidence type="ECO:0000259" key="20">
    <source>
        <dbReference type="PROSITE" id="PS50112"/>
    </source>
</evidence>
<dbReference type="Gene3D" id="1.10.287.130">
    <property type="match status" value="1"/>
</dbReference>
<feature type="transmembrane region" description="Helical" evidence="17">
    <location>
        <begin position="100"/>
        <end position="120"/>
    </location>
</feature>
<feature type="transmembrane region" description="Helical" evidence="17">
    <location>
        <begin position="67"/>
        <end position="88"/>
    </location>
</feature>
<evidence type="ECO:0000259" key="21">
    <source>
        <dbReference type="PROSITE" id="PS50113"/>
    </source>
</evidence>
<keyword evidence="15" id="KW-0175">Coiled coil</keyword>
<evidence type="ECO:0000256" key="16">
    <source>
        <dbReference type="SAM" id="MobiDB-lite"/>
    </source>
</evidence>
<evidence type="ECO:0000256" key="17">
    <source>
        <dbReference type="SAM" id="Phobius"/>
    </source>
</evidence>
<reference evidence="22" key="1">
    <citation type="submission" date="2020-02" db="EMBL/GenBank/DDBJ databases">
        <authorList>
            <person name="Meier V. D."/>
        </authorList>
    </citation>
    <scope>NUCLEOTIDE SEQUENCE</scope>
    <source>
        <strain evidence="22">AVDCRST_MAG15</strain>
    </source>
</reference>
<dbReference type="SMART" id="SM00388">
    <property type="entry name" value="HisKA"/>
    <property type="match status" value="1"/>
</dbReference>
<dbReference type="SMART" id="SM00387">
    <property type="entry name" value="HATPase_c"/>
    <property type="match status" value="1"/>
</dbReference>
<proteinExistence type="predicted"/>
<evidence type="ECO:0000256" key="10">
    <source>
        <dbReference type="ARBA" id="ARBA00022840"/>
    </source>
</evidence>
<dbReference type="NCBIfam" id="TIGR00229">
    <property type="entry name" value="sensory_box"/>
    <property type="match status" value="1"/>
</dbReference>
<keyword evidence="9" id="KW-0418">Kinase</keyword>
<keyword evidence="5 14" id="KW-0597">Phosphoprotein</keyword>
<feature type="transmembrane region" description="Helical" evidence="17">
    <location>
        <begin position="291"/>
        <end position="312"/>
    </location>
</feature>
<evidence type="ECO:0000256" key="8">
    <source>
        <dbReference type="ARBA" id="ARBA00022741"/>
    </source>
</evidence>
<dbReference type="PRINTS" id="PR00344">
    <property type="entry name" value="BCTRLSENSOR"/>
</dbReference>
<dbReference type="Pfam" id="PF00989">
    <property type="entry name" value="PAS"/>
    <property type="match status" value="1"/>
</dbReference>
<sequence>MASPEAPASTQRPLGSASRAPARPKGRRIARDLLSGAAIALAYWAAVMLGLRWAVLPGFGTPVWPAAGIAFAGLVLGGSRLWPAVLLGRLAAAVTAGTPLALWADILVAVATMLGAYVPARALELMRRRLNPALGNIRDMAWLTLGGGLLGAVISAVLGVGAIWLGGTPADTLPYAGLNWWFGYLVGALTVAPLVLSWSAPGAFAMPVWQWGHLATCLGVVALVSGVVFLQEETPFLRTWHTLPLLVWAALAFNVRGMSVALCITSAFAIAGAVNGTGPLTSEGGAELVRVLLTQQFIAMTALTLLFLAAVAHERHDVEALGQLAAIVSSSPEAMVSLDRNGRVLSWNRGAEKLLGWYEAEAVGRPSSEVLPFEDQGRSAFDRVLGGRSIQEETVCLARDGTRIAVLLTQAPVRGPDGTVLGTACVIRDIRARKAAETALQRLNESLEQRVAERTRALEDANSALQAQIDAREAAEASLRQSQKMEAVGQLTGGIAHDFNNMLAVVIGSLDMAQRRATMLEPRVATLIENAMDGAHRAARLTSRLLALSRQQPLSPEPVDVNRLVGGMEELLARTIGELHPIETDLAPEPWPTFIDPSQLENAVLNLAVNARDAMPEGGHISIVTSNLSLSEAEAAALPDVAAGDYVVVRVADSGLGMEADVLDRVFDPFFTTKETGKGTGLGLSMVYGFVKQSGGHVRIESAVGRGTTVTLLLPRWAGALGAEEPPEATSSSGPPEVAAGVTVLVVEDEADVRRLSVRMLSDLGARVIEAEDAHDALDLLGRDERIRLLFTDVVMPGLGGPELARRAREIRPGLRVLATSGYTGEGAHRAGQLADLPLLPKPFTLDQLAAALQDALR</sequence>
<keyword evidence="13 17" id="KW-0472">Membrane</keyword>
<feature type="modified residue" description="4-aspartylphosphate" evidence="14">
    <location>
        <position position="793"/>
    </location>
</feature>
<feature type="transmembrane region" description="Helical" evidence="17">
    <location>
        <begin position="211"/>
        <end position="230"/>
    </location>
</feature>
<dbReference type="Pfam" id="PF05231">
    <property type="entry name" value="MASE1"/>
    <property type="match status" value="1"/>
</dbReference>
<evidence type="ECO:0000256" key="13">
    <source>
        <dbReference type="ARBA" id="ARBA00023136"/>
    </source>
</evidence>
<evidence type="ECO:0000256" key="4">
    <source>
        <dbReference type="ARBA" id="ARBA00022475"/>
    </source>
</evidence>
<dbReference type="PROSITE" id="PS50110">
    <property type="entry name" value="RESPONSE_REGULATORY"/>
    <property type="match status" value="1"/>
</dbReference>
<keyword evidence="8" id="KW-0547">Nucleotide-binding</keyword>
<dbReference type="CDD" id="cd00130">
    <property type="entry name" value="PAS"/>
    <property type="match status" value="1"/>
</dbReference>
<evidence type="ECO:0000256" key="3">
    <source>
        <dbReference type="ARBA" id="ARBA00012438"/>
    </source>
</evidence>
<evidence type="ECO:0000256" key="7">
    <source>
        <dbReference type="ARBA" id="ARBA00022692"/>
    </source>
</evidence>
<feature type="transmembrane region" description="Helical" evidence="17">
    <location>
        <begin position="242"/>
        <end position="271"/>
    </location>
</feature>
<evidence type="ECO:0000256" key="5">
    <source>
        <dbReference type="ARBA" id="ARBA00022553"/>
    </source>
</evidence>
<dbReference type="InterPro" id="IPR001610">
    <property type="entry name" value="PAC"/>
</dbReference>
<feature type="domain" description="Histidine kinase" evidence="18">
    <location>
        <begin position="494"/>
        <end position="718"/>
    </location>
</feature>
<feature type="transmembrane region" description="Helical" evidence="17">
    <location>
        <begin position="178"/>
        <end position="199"/>
    </location>
</feature>
<feature type="transmembrane region" description="Helical" evidence="17">
    <location>
        <begin position="33"/>
        <end position="55"/>
    </location>
</feature>
<comment type="catalytic activity">
    <reaction evidence="1">
        <text>ATP + protein L-histidine = ADP + protein N-phospho-L-histidine.</text>
        <dbReference type="EC" id="2.7.13.3"/>
    </reaction>
</comment>
<dbReference type="PANTHER" id="PTHR43065:SF46">
    <property type="entry name" value="C4-DICARBOXYLATE TRANSPORT SENSOR PROTEIN DCTB"/>
    <property type="match status" value="1"/>
</dbReference>
<feature type="region of interest" description="Disordered" evidence="16">
    <location>
        <begin position="1"/>
        <end position="23"/>
    </location>
</feature>
<dbReference type="InterPro" id="IPR000014">
    <property type="entry name" value="PAS"/>
</dbReference>
<feature type="coiled-coil region" evidence="15">
    <location>
        <begin position="433"/>
        <end position="478"/>
    </location>
</feature>
<dbReference type="Pfam" id="PF00072">
    <property type="entry name" value="Response_reg"/>
    <property type="match status" value="1"/>
</dbReference>
<evidence type="ECO:0000256" key="15">
    <source>
        <dbReference type="SAM" id="Coils"/>
    </source>
</evidence>
<feature type="domain" description="PAC" evidence="21">
    <location>
        <begin position="388"/>
        <end position="442"/>
    </location>
</feature>
<dbReference type="SUPFAM" id="SSF47384">
    <property type="entry name" value="Homodimeric domain of signal transducing histidine kinase"/>
    <property type="match status" value="1"/>
</dbReference>
<dbReference type="AlphaFoldDB" id="A0A6J4QCJ4"/>
<keyword evidence="4" id="KW-1003">Cell membrane</keyword>
<dbReference type="SUPFAM" id="SSF52172">
    <property type="entry name" value="CheY-like"/>
    <property type="match status" value="1"/>
</dbReference>
<evidence type="ECO:0000256" key="6">
    <source>
        <dbReference type="ARBA" id="ARBA00022679"/>
    </source>
</evidence>
<keyword evidence="10" id="KW-0067">ATP-binding</keyword>
<dbReference type="GO" id="GO:0005524">
    <property type="term" value="F:ATP binding"/>
    <property type="evidence" value="ECO:0007669"/>
    <property type="project" value="UniProtKB-KW"/>
</dbReference>
<protein>
    <recommendedName>
        <fullName evidence="3">histidine kinase</fullName>
        <ecNumber evidence="3">2.7.13.3</ecNumber>
    </recommendedName>
</protein>
<evidence type="ECO:0000259" key="18">
    <source>
        <dbReference type="PROSITE" id="PS50109"/>
    </source>
</evidence>
<dbReference type="InterPro" id="IPR003594">
    <property type="entry name" value="HATPase_dom"/>
</dbReference>
<dbReference type="SMART" id="SM00086">
    <property type="entry name" value="PAC"/>
    <property type="match status" value="1"/>
</dbReference>
<dbReference type="EMBL" id="CADCUU010000484">
    <property type="protein sequence ID" value="CAA9436455.1"/>
    <property type="molecule type" value="Genomic_DNA"/>
</dbReference>
<evidence type="ECO:0000256" key="1">
    <source>
        <dbReference type="ARBA" id="ARBA00000085"/>
    </source>
</evidence>
<keyword evidence="11 17" id="KW-1133">Transmembrane helix</keyword>
<dbReference type="InterPro" id="IPR036890">
    <property type="entry name" value="HATPase_C_sf"/>
</dbReference>
<keyword evidence="6" id="KW-0808">Transferase</keyword>
<dbReference type="Gene3D" id="3.40.50.2300">
    <property type="match status" value="1"/>
</dbReference>
<keyword evidence="12" id="KW-0902">Two-component regulatory system</keyword>
<dbReference type="Gene3D" id="3.30.565.10">
    <property type="entry name" value="Histidine kinase-like ATPase, C-terminal domain"/>
    <property type="match status" value="1"/>
</dbReference>
<evidence type="ECO:0000259" key="19">
    <source>
        <dbReference type="PROSITE" id="PS50110"/>
    </source>
</evidence>
<feature type="transmembrane region" description="Helical" evidence="17">
    <location>
        <begin position="140"/>
        <end position="166"/>
    </location>
</feature>
<dbReference type="SMART" id="SM00448">
    <property type="entry name" value="REC"/>
    <property type="match status" value="1"/>
</dbReference>
<dbReference type="Pfam" id="PF00512">
    <property type="entry name" value="HisKA"/>
    <property type="match status" value="1"/>
</dbReference>
<dbReference type="GO" id="GO:0005886">
    <property type="term" value="C:plasma membrane"/>
    <property type="evidence" value="ECO:0007669"/>
    <property type="project" value="UniProtKB-SubCell"/>
</dbReference>
<evidence type="ECO:0000256" key="12">
    <source>
        <dbReference type="ARBA" id="ARBA00023012"/>
    </source>
</evidence>
<evidence type="ECO:0000313" key="22">
    <source>
        <dbReference type="EMBL" id="CAA9436455.1"/>
    </source>
</evidence>
<dbReference type="SMART" id="SM00091">
    <property type="entry name" value="PAS"/>
    <property type="match status" value="1"/>
</dbReference>
<dbReference type="InterPro" id="IPR036097">
    <property type="entry name" value="HisK_dim/P_sf"/>
</dbReference>
<dbReference type="PROSITE" id="PS50112">
    <property type="entry name" value="PAS"/>
    <property type="match status" value="1"/>
</dbReference>
<feature type="domain" description="Response regulatory" evidence="19">
    <location>
        <begin position="743"/>
        <end position="857"/>
    </location>
</feature>
<dbReference type="InterPro" id="IPR005467">
    <property type="entry name" value="His_kinase_dom"/>
</dbReference>
<dbReference type="PROSITE" id="PS50113">
    <property type="entry name" value="PAC"/>
    <property type="match status" value="1"/>
</dbReference>
<dbReference type="Gene3D" id="3.30.450.20">
    <property type="entry name" value="PAS domain"/>
    <property type="match status" value="1"/>
</dbReference>
<dbReference type="InterPro" id="IPR035965">
    <property type="entry name" value="PAS-like_dom_sf"/>
</dbReference>
<comment type="subcellular location">
    <subcellularLocation>
        <location evidence="2">Cell membrane</location>
        <topology evidence="2">Multi-pass membrane protein</topology>
    </subcellularLocation>
</comment>
<dbReference type="SUPFAM" id="SSF55785">
    <property type="entry name" value="PYP-like sensor domain (PAS domain)"/>
    <property type="match status" value="1"/>
</dbReference>
<dbReference type="GO" id="GO:0006355">
    <property type="term" value="P:regulation of DNA-templated transcription"/>
    <property type="evidence" value="ECO:0007669"/>
    <property type="project" value="InterPro"/>
</dbReference>
<dbReference type="InterPro" id="IPR001789">
    <property type="entry name" value="Sig_transdc_resp-reg_receiver"/>
</dbReference>
<dbReference type="InterPro" id="IPR003661">
    <property type="entry name" value="HisK_dim/P_dom"/>
</dbReference>
<feature type="domain" description="PAS" evidence="20">
    <location>
        <begin position="320"/>
        <end position="365"/>
    </location>
</feature>
<dbReference type="PROSITE" id="PS50109">
    <property type="entry name" value="HIS_KIN"/>
    <property type="match status" value="1"/>
</dbReference>
<dbReference type="EC" id="2.7.13.3" evidence="3"/>
<dbReference type="PANTHER" id="PTHR43065">
    <property type="entry name" value="SENSOR HISTIDINE KINASE"/>
    <property type="match status" value="1"/>
</dbReference>
<dbReference type="SUPFAM" id="SSF55874">
    <property type="entry name" value="ATPase domain of HSP90 chaperone/DNA topoisomerase II/histidine kinase"/>
    <property type="match status" value="1"/>
</dbReference>
<name>A0A6J4QCJ4_9RHOB</name>
<evidence type="ECO:0000256" key="9">
    <source>
        <dbReference type="ARBA" id="ARBA00022777"/>
    </source>
</evidence>
<evidence type="ECO:0000256" key="11">
    <source>
        <dbReference type="ARBA" id="ARBA00022989"/>
    </source>
</evidence>
<dbReference type="Pfam" id="PF02518">
    <property type="entry name" value="HATPase_c"/>
    <property type="match status" value="1"/>
</dbReference>
<dbReference type="GO" id="GO:0000155">
    <property type="term" value="F:phosphorelay sensor kinase activity"/>
    <property type="evidence" value="ECO:0007669"/>
    <property type="project" value="InterPro"/>
</dbReference>
<organism evidence="22">
    <name type="scientific">uncultured Rubellimicrobium sp</name>
    <dbReference type="NCBI Taxonomy" id="543078"/>
    <lineage>
        <taxon>Bacteria</taxon>
        <taxon>Pseudomonadati</taxon>
        <taxon>Pseudomonadota</taxon>
        <taxon>Alphaproteobacteria</taxon>
        <taxon>Rhodobacterales</taxon>
        <taxon>Roseobacteraceae</taxon>
        <taxon>Rubellimicrobium</taxon>
        <taxon>environmental samples</taxon>
    </lineage>
</organism>
<evidence type="ECO:0000256" key="14">
    <source>
        <dbReference type="PROSITE-ProRule" id="PRU00169"/>
    </source>
</evidence>
<gene>
    <name evidence="22" type="ORF">AVDCRST_MAG15-3224</name>
</gene>
<dbReference type="InterPro" id="IPR007895">
    <property type="entry name" value="MASE1"/>
</dbReference>
<keyword evidence="7 17" id="KW-0812">Transmembrane</keyword>
<dbReference type="InterPro" id="IPR004358">
    <property type="entry name" value="Sig_transdc_His_kin-like_C"/>
</dbReference>
<evidence type="ECO:0000256" key="2">
    <source>
        <dbReference type="ARBA" id="ARBA00004651"/>
    </source>
</evidence>
<accession>A0A6J4QCJ4</accession>
<dbReference type="InterPro" id="IPR000700">
    <property type="entry name" value="PAS-assoc_C"/>
</dbReference>